<organism evidence="1 2">
    <name type="scientific">Parapedobacter indicus</name>
    <dbReference type="NCBI Taxonomy" id="1477437"/>
    <lineage>
        <taxon>Bacteria</taxon>
        <taxon>Pseudomonadati</taxon>
        <taxon>Bacteroidota</taxon>
        <taxon>Sphingobacteriia</taxon>
        <taxon>Sphingobacteriales</taxon>
        <taxon>Sphingobacteriaceae</taxon>
        <taxon>Parapedobacter</taxon>
    </lineage>
</organism>
<dbReference type="AlphaFoldDB" id="A0A1I3GW84"/>
<reference evidence="1 2" key="1">
    <citation type="submission" date="2016-10" db="EMBL/GenBank/DDBJ databases">
        <authorList>
            <person name="de Groot N.N."/>
        </authorList>
    </citation>
    <scope>NUCLEOTIDE SEQUENCE [LARGE SCALE GENOMIC DNA]</scope>
    <source>
        <strain evidence="1 2">RK1</strain>
    </source>
</reference>
<accession>A0A1I3GW84</accession>
<sequence length="47" mass="5544">MIKKLIRKIAGISCERPMLSWQCRVRLPEQIIHDFEKIGDVTQNGQY</sequence>
<keyword evidence="2" id="KW-1185">Reference proteome</keyword>
<dbReference type="Proteomes" id="UP000198670">
    <property type="component" value="Unassembled WGS sequence"/>
</dbReference>
<evidence type="ECO:0000313" key="2">
    <source>
        <dbReference type="Proteomes" id="UP000198670"/>
    </source>
</evidence>
<name>A0A1I3GW84_9SPHI</name>
<protein>
    <submittedName>
        <fullName evidence="1">Uncharacterized protein</fullName>
    </submittedName>
</protein>
<proteinExistence type="predicted"/>
<gene>
    <name evidence="1" type="ORF">SAMN05444682_103129</name>
</gene>
<dbReference type="EMBL" id="FOQO01000003">
    <property type="protein sequence ID" value="SFI27663.1"/>
    <property type="molecule type" value="Genomic_DNA"/>
</dbReference>
<evidence type="ECO:0000313" key="1">
    <source>
        <dbReference type="EMBL" id="SFI27663.1"/>
    </source>
</evidence>
<dbReference type="STRING" id="1477437.SAMN05444682_103129"/>